<dbReference type="InterPro" id="IPR033856">
    <property type="entry name" value="Trp_halogen"/>
</dbReference>
<protein>
    <submittedName>
        <fullName evidence="4">Tryptophan halogenase</fullName>
    </submittedName>
</protein>
<dbReference type="InterPro" id="IPR036188">
    <property type="entry name" value="FAD/NAD-bd_sf"/>
</dbReference>
<dbReference type="AlphaFoldDB" id="B3PB77"/>
<dbReference type="GO" id="GO:0000166">
    <property type="term" value="F:nucleotide binding"/>
    <property type="evidence" value="ECO:0007669"/>
    <property type="project" value="UniProtKB-KW"/>
</dbReference>
<dbReference type="SUPFAM" id="SSF51905">
    <property type="entry name" value="FAD/NAD(P)-binding domain"/>
    <property type="match status" value="1"/>
</dbReference>
<dbReference type="Gene3D" id="3.50.50.60">
    <property type="entry name" value="FAD/NAD(P)-binding domain"/>
    <property type="match status" value="1"/>
</dbReference>
<dbReference type="PANTHER" id="PTHR43747">
    <property type="entry name" value="FAD-BINDING PROTEIN"/>
    <property type="match status" value="1"/>
</dbReference>
<dbReference type="Proteomes" id="UP000001036">
    <property type="component" value="Chromosome"/>
</dbReference>
<evidence type="ECO:0000313" key="5">
    <source>
        <dbReference type="Proteomes" id="UP000001036"/>
    </source>
</evidence>
<dbReference type="PIRSF" id="PIRSF011396">
    <property type="entry name" value="Trp_halogenase"/>
    <property type="match status" value="1"/>
</dbReference>
<dbReference type="eggNOG" id="COG0665">
    <property type="taxonomic scope" value="Bacteria"/>
</dbReference>
<accession>B3PB77</accession>
<dbReference type="InterPro" id="IPR050816">
    <property type="entry name" value="Flavin-dep_Halogenase_NPB"/>
</dbReference>
<keyword evidence="2" id="KW-0274">FAD</keyword>
<reference evidence="4 5" key="1">
    <citation type="journal article" date="2008" name="J. Bacteriol.">
        <title>Insights into plant cell wall degradation from the genome sequence of the soil bacterium Cellvibrio japonicus.</title>
        <authorList>
            <person name="Deboy R.T."/>
            <person name="Mongodin E.F."/>
            <person name="Fouts D.E."/>
            <person name="Tailford L.E."/>
            <person name="Khouri H."/>
            <person name="Emerson J.B."/>
            <person name="Mohamoud Y."/>
            <person name="Watkins K."/>
            <person name="Henrissat B."/>
            <person name="Gilbert H.J."/>
            <person name="Nelson K.E."/>
        </authorList>
    </citation>
    <scope>NUCLEOTIDE SEQUENCE [LARGE SCALE GENOMIC DNA]</scope>
    <source>
        <strain evidence="4 5">Ueda107</strain>
    </source>
</reference>
<keyword evidence="2" id="KW-0285">Flavoprotein</keyword>
<sequence length="503" mass="56766">MSIDPVTSILIVGGGAAGWLSAGIIAARYGKSMAITLIESSDIATIGVGEGSWPSLRNTLRDMGIAETDFFRECDASFKQGVKFNHWKTGEQQDFYYHPFSLPVGFIERNMAEHWLREPQGSSFADAVCAQEKLCENNLAPRTRDTPEYKSHVNYGYHLDAGKFIRFLREHCKSKLGVQHVLGTINQVKQNANGIASIETTEGQQLSADLFIDCSGLKSLLLGETLGARFIDKSDELFIDSAVAVQVPYASEDTPILPYTLASAQTAGWIWEIGLYSRKGIGHVYSSRHMSEDEATHVLQDYVGKDFAGLSPRKLEIPCGYRECFWLKNCVAIGMSAGFIEPLEASALVMVELAANYIRDQLPQHKSVLPIVAKRFNELQTYRWQRIVEFLKLHYVLSQRNTRFWIDNREPHTIPESLRESLALWRYHVPYKKDFLHKEEVFPSASYQYILYGMGFAPELHHYGPADEPAMFARRLAENEKIKNHLSSILPDTRSLLKAMRGS</sequence>
<dbReference type="HOGENOM" id="CLU_022247_0_0_6"/>
<organism evidence="4 5">
    <name type="scientific">Cellvibrio japonicus (strain Ueda107)</name>
    <name type="common">Pseudomonas fluorescens subsp. cellulosa</name>
    <dbReference type="NCBI Taxonomy" id="498211"/>
    <lineage>
        <taxon>Bacteria</taxon>
        <taxon>Pseudomonadati</taxon>
        <taxon>Pseudomonadota</taxon>
        <taxon>Gammaproteobacteria</taxon>
        <taxon>Cellvibrionales</taxon>
        <taxon>Cellvibrionaceae</taxon>
        <taxon>Cellvibrio</taxon>
    </lineage>
</organism>
<evidence type="ECO:0000313" key="4">
    <source>
        <dbReference type="EMBL" id="ACE82984.1"/>
    </source>
</evidence>
<dbReference type="EMBL" id="CP000934">
    <property type="protein sequence ID" value="ACE82984.1"/>
    <property type="molecule type" value="Genomic_DNA"/>
</dbReference>
<feature type="transmembrane region" description="Helical" evidence="3">
    <location>
        <begin position="6"/>
        <end position="27"/>
    </location>
</feature>
<feature type="active site" evidence="1">
    <location>
        <position position="79"/>
    </location>
</feature>
<dbReference type="Pfam" id="PF04820">
    <property type="entry name" value="Trp_halogenase"/>
    <property type="match status" value="1"/>
</dbReference>
<evidence type="ECO:0000256" key="1">
    <source>
        <dbReference type="PIRSR" id="PIRSR011396-1"/>
    </source>
</evidence>
<keyword evidence="2" id="KW-0547">Nucleotide-binding</keyword>
<feature type="binding site" evidence="2">
    <location>
        <position position="344"/>
    </location>
    <ligand>
        <name>L-tryptophan</name>
        <dbReference type="ChEBI" id="CHEBI:57912"/>
    </ligand>
</feature>
<dbReference type="OrthoDB" id="6278312at2"/>
<keyword evidence="5" id="KW-1185">Reference proteome</keyword>
<keyword evidence="3" id="KW-1133">Transmembrane helix</keyword>
<feature type="binding site" evidence="2">
    <location>
        <begin position="14"/>
        <end position="17"/>
    </location>
    <ligand>
        <name>FAD</name>
        <dbReference type="ChEBI" id="CHEBI:57692"/>
    </ligand>
</feature>
<evidence type="ECO:0000256" key="3">
    <source>
        <dbReference type="SAM" id="Phobius"/>
    </source>
</evidence>
<dbReference type="STRING" id="498211.CJA_1049"/>
<dbReference type="GO" id="GO:0004497">
    <property type="term" value="F:monooxygenase activity"/>
    <property type="evidence" value="ECO:0007669"/>
    <property type="project" value="InterPro"/>
</dbReference>
<proteinExistence type="predicted"/>
<evidence type="ECO:0000256" key="2">
    <source>
        <dbReference type="PIRSR" id="PIRSR011396-2"/>
    </source>
</evidence>
<keyword evidence="3" id="KW-0472">Membrane</keyword>
<name>B3PB77_CELJU</name>
<dbReference type="PANTHER" id="PTHR43747:SF4">
    <property type="entry name" value="FLAVIN-DEPENDENT TRYPTOPHAN HALOGENASE"/>
    <property type="match status" value="1"/>
</dbReference>
<dbReference type="RefSeq" id="WP_012486697.1">
    <property type="nucleotide sequence ID" value="NC_010995.1"/>
</dbReference>
<feature type="binding site" evidence="2">
    <location>
        <position position="79"/>
    </location>
    <ligand>
        <name>7-chloro-L-tryptophan</name>
        <dbReference type="ChEBI" id="CHEBI:58713"/>
    </ligand>
</feature>
<gene>
    <name evidence="4" type="primary">rebH</name>
    <name evidence="4" type="ordered locus">CJA_1049</name>
</gene>
<dbReference type="KEGG" id="cja:CJA_1049"/>
<dbReference type="InterPro" id="IPR006905">
    <property type="entry name" value="Flavin_halogenase"/>
</dbReference>
<keyword evidence="3" id="KW-0812">Transmembrane</keyword>